<feature type="domain" description="RNA polymerase Rpb1" evidence="13">
    <location>
        <begin position="99"/>
        <end position="203"/>
    </location>
</feature>
<organism evidence="14">
    <name type="scientific">viral metagenome</name>
    <dbReference type="NCBI Taxonomy" id="1070528"/>
    <lineage>
        <taxon>unclassified sequences</taxon>
        <taxon>metagenomes</taxon>
        <taxon>organismal metagenomes</taxon>
    </lineage>
</organism>
<keyword evidence="4" id="KW-0808">Transferase</keyword>
<proteinExistence type="predicted"/>
<feature type="compositionally biased region" description="Low complexity" evidence="12">
    <location>
        <begin position="437"/>
        <end position="453"/>
    </location>
</feature>
<evidence type="ECO:0000256" key="5">
    <source>
        <dbReference type="ARBA" id="ARBA00022695"/>
    </source>
</evidence>
<accession>A0A6C0BND5</accession>
<evidence type="ECO:0000256" key="6">
    <source>
        <dbReference type="ARBA" id="ARBA00022723"/>
    </source>
</evidence>
<dbReference type="InterPro" id="IPR045867">
    <property type="entry name" value="DNA-dir_RpoC_beta_prime"/>
</dbReference>
<keyword evidence="9" id="KW-0238">DNA-binding</keyword>
<dbReference type="SUPFAM" id="SSF64484">
    <property type="entry name" value="beta and beta-prime subunits of DNA dependent RNA-polymerase"/>
    <property type="match status" value="1"/>
</dbReference>
<feature type="compositionally biased region" description="Polar residues" evidence="12">
    <location>
        <begin position="308"/>
        <end position="350"/>
    </location>
</feature>
<keyword evidence="10" id="KW-0804">Transcription</keyword>
<keyword evidence="2" id="KW-0240">DNA-directed RNA polymerase</keyword>
<dbReference type="PRINTS" id="PR01217">
    <property type="entry name" value="PRICHEXTENSN"/>
</dbReference>
<dbReference type="InterPro" id="IPR007081">
    <property type="entry name" value="RNA_pol_Rpb1_5"/>
</dbReference>
<evidence type="ECO:0000256" key="1">
    <source>
        <dbReference type="ARBA" id="ARBA00012418"/>
    </source>
</evidence>
<evidence type="ECO:0000256" key="7">
    <source>
        <dbReference type="ARBA" id="ARBA00022737"/>
    </source>
</evidence>
<feature type="region of interest" description="Disordered" evidence="12">
    <location>
        <begin position="286"/>
        <end position="350"/>
    </location>
</feature>
<feature type="compositionally biased region" description="Polar residues" evidence="12">
    <location>
        <begin position="403"/>
        <end position="436"/>
    </location>
</feature>
<sequence>MTIENVRDIIQDYLDTLQCATELRVAEVNMPEWCLRIRMGGLQDMKSNLEAKIQNGKNFISEFEKTMAHLFLEHLSETINLSGIKGLSGSVFDKEIRQEWNAETETMEEVQEYIIYASGLNLRDVWANPMVDWKTTHSNDLYEIYNTLGIEAASMLLFHEIRTVLSFDGGYVNDRHIMTIVEAMTNQGFLNGLNRHGMAKMKIGPLNKCTFERTTDIILEGAMFGEHNPLNSVSDNIMLGQRIPVGTGKPHILLDPQAIPKPRQAKPRISLTRTYFCRDWEEGPIRRRKRLRPPSPKTPPRKRAKLNPTLNSPTFQWGSNSPTYQPTSPAYQPTSPAYQPTSPTYNPASPSYCPTSPTYNPASPTYQPTSPTYNPASPSYCPTSPTYNPTSPTYNPTSPIYNPTSPTYNPASPTYNPTSPTYQPTSPIYNPTSPTYNPASPTYNPTSPTYNPASPSYCPTSPTYKEEYDPTNPSYQAEEYDPANPSYQNEEYDPEYPTYEPLPKAVMDSRFYTLMDLGDDDVGPAFEQKHEAPTFTGPFFDSLTSLTSAFSEPYSRINEFAFRNDIGLSSERYRPSSPQLQNLGLGYVPSSPRLSITKKKT</sequence>
<comment type="catalytic activity">
    <reaction evidence="11">
        <text>RNA(n) + a ribonucleoside 5'-triphosphate = RNA(n+1) + diphosphate</text>
        <dbReference type="Rhea" id="RHEA:21248"/>
        <dbReference type="Rhea" id="RHEA-COMP:14527"/>
        <dbReference type="Rhea" id="RHEA-COMP:17342"/>
        <dbReference type="ChEBI" id="CHEBI:33019"/>
        <dbReference type="ChEBI" id="CHEBI:61557"/>
        <dbReference type="ChEBI" id="CHEBI:140395"/>
        <dbReference type="EC" id="2.7.7.6"/>
    </reaction>
</comment>
<dbReference type="Gene3D" id="1.10.150.390">
    <property type="match status" value="1"/>
</dbReference>
<reference evidence="14" key="1">
    <citation type="journal article" date="2020" name="Nature">
        <title>Giant virus diversity and host interactions through global metagenomics.</title>
        <authorList>
            <person name="Schulz F."/>
            <person name="Roux S."/>
            <person name="Paez-Espino D."/>
            <person name="Jungbluth S."/>
            <person name="Walsh D.A."/>
            <person name="Denef V.J."/>
            <person name="McMahon K.D."/>
            <person name="Konstantinidis K.T."/>
            <person name="Eloe-Fadrosh E.A."/>
            <person name="Kyrpides N.C."/>
            <person name="Woyke T."/>
        </authorList>
    </citation>
    <scope>NUCLEOTIDE SEQUENCE</scope>
    <source>
        <strain evidence="14">GVMAG-M-3300018080-19</strain>
    </source>
</reference>
<evidence type="ECO:0000256" key="8">
    <source>
        <dbReference type="ARBA" id="ARBA00022833"/>
    </source>
</evidence>
<dbReference type="AlphaFoldDB" id="A0A6C0BND5"/>
<evidence type="ECO:0000256" key="11">
    <source>
        <dbReference type="ARBA" id="ARBA00048552"/>
    </source>
</evidence>
<evidence type="ECO:0000256" key="12">
    <source>
        <dbReference type="SAM" id="MobiDB-lite"/>
    </source>
</evidence>
<dbReference type="PANTHER" id="PTHR19376">
    <property type="entry name" value="DNA-DIRECTED RNA POLYMERASE"/>
    <property type="match status" value="1"/>
</dbReference>
<keyword evidence="7" id="KW-0677">Repeat</keyword>
<dbReference type="InterPro" id="IPR000684">
    <property type="entry name" value="RNA_pol_II_repeat_euk"/>
</dbReference>
<evidence type="ECO:0000256" key="10">
    <source>
        <dbReference type="ARBA" id="ARBA00023163"/>
    </source>
</evidence>
<dbReference type="GO" id="GO:0003677">
    <property type="term" value="F:DNA binding"/>
    <property type="evidence" value="ECO:0007669"/>
    <property type="project" value="UniProtKB-KW"/>
</dbReference>
<dbReference type="GO" id="GO:0006366">
    <property type="term" value="P:transcription by RNA polymerase II"/>
    <property type="evidence" value="ECO:0007669"/>
    <property type="project" value="InterPro"/>
</dbReference>
<evidence type="ECO:0000256" key="3">
    <source>
        <dbReference type="ARBA" id="ARBA00022553"/>
    </source>
</evidence>
<dbReference type="GO" id="GO:0046872">
    <property type="term" value="F:metal ion binding"/>
    <property type="evidence" value="ECO:0007669"/>
    <property type="project" value="UniProtKB-KW"/>
</dbReference>
<dbReference type="GO" id="GO:0000428">
    <property type="term" value="C:DNA-directed RNA polymerase complex"/>
    <property type="evidence" value="ECO:0007669"/>
    <property type="project" value="UniProtKB-KW"/>
</dbReference>
<feature type="region of interest" description="Disordered" evidence="12">
    <location>
        <begin position="403"/>
        <end position="482"/>
    </location>
</feature>
<evidence type="ECO:0000256" key="4">
    <source>
        <dbReference type="ARBA" id="ARBA00022679"/>
    </source>
</evidence>
<evidence type="ECO:0000256" key="2">
    <source>
        <dbReference type="ARBA" id="ARBA00022478"/>
    </source>
</evidence>
<evidence type="ECO:0000313" key="14">
    <source>
        <dbReference type="EMBL" id="QHS93532.1"/>
    </source>
</evidence>
<keyword evidence="8" id="KW-0862">Zinc</keyword>
<keyword evidence="6" id="KW-0479">Metal-binding</keyword>
<name>A0A6C0BND5_9ZZZZ</name>
<keyword evidence="3" id="KW-0597">Phosphoprotein</keyword>
<dbReference type="EC" id="2.7.7.6" evidence="1"/>
<dbReference type="GO" id="GO:0003899">
    <property type="term" value="F:DNA-directed RNA polymerase activity"/>
    <property type="evidence" value="ECO:0007669"/>
    <property type="project" value="UniProtKB-EC"/>
</dbReference>
<evidence type="ECO:0000256" key="9">
    <source>
        <dbReference type="ARBA" id="ARBA00023125"/>
    </source>
</evidence>
<keyword evidence="5" id="KW-0548">Nucleotidyltransferase</keyword>
<protein>
    <recommendedName>
        <fullName evidence="1">DNA-directed RNA polymerase</fullName>
        <ecNumber evidence="1">2.7.7.6</ecNumber>
    </recommendedName>
</protein>
<evidence type="ECO:0000259" key="13">
    <source>
        <dbReference type="Pfam" id="PF04998"/>
    </source>
</evidence>
<dbReference type="EMBL" id="MN739207">
    <property type="protein sequence ID" value="QHS93532.1"/>
    <property type="molecule type" value="Genomic_DNA"/>
</dbReference>
<dbReference type="Pfam" id="PF04998">
    <property type="entry name" value="RNA_pol_Rpb1_5"/>
    <property type="match status" value="1"/>
</dbReference>
<dbReference type="PANTHER" id="PTHR19376:SF32">
    <property type="entry name" value="DNA-DIRECTED RNA POLYMERASE III SUBUNIT RPC1"/>
    <property type="match status" value="1"/>
</dbReference>
<dbReference type="Pfam" id="PF05001">
    <property type="entry name" value="RNA_pol_Rpb1_R"/>
    <property type="match status" value="4"/>
</dbReference>